<dbReference type="GO" id="GO:0031012">
    <property type="term" value="C:extracellular matrix"/>
    <property type="evidence" value="ECO:0007669"/>
    <property type="project" value="TreeGrafter"/>
</dbReference>
<evidence type="ECO:0000256" key="4">
    <source>
        <dbReference type="ARBA" id="ARBA00023157"/>
    </source>
</evidence>
<evidence type="ECO:0000313" key="6">
    <source>
        <dbReference type="Proteomes" id="UP000271974"/>
    </source>
</evidence>
<comment type="caution">
    <text evidence="5">The sequence shown here is derived from an EMBL/GenBank/DDBJ whole genome shotgun (WGS) entry which is preliminary data.</text>
</comment>
<dbReference type="AlphaFoldDB" id="A0A433TXC2"/>
<protein>
    <submittedName>
        <fullName evidence="5">Uncharacterized protein</fullName>
    </submittedName>
</protein>
<dbReference type="InterPro" id="IPR026645">
    <property type="entry name" value="Dermatopontin"/>
</dbReference>
<evidence type="ECO:0000256" key="3">
    <source>
        <dbReference type="ARBA" id="ARBA00022525"/>
    </source>
</evidence>
<evidence type="ECO:0000256" key="2">
    <source>
        <dbReference type="ARBA" id="ARBA00008712"/>
    </source>
</evidence>
<evidence type="ECO:0000256" key="1">
    <source>
        <dbReference type="ARBA" id="ARBA00004613"/>
    </source>
</evidence>
<dbReference type="GO" id="GO:0030199">
    <property type="term" value="P:collagen fibril organization"/>
    <property type="evidence" value="ECO:0007669"/>
    <property type="project" value="TreeGrafter"/>
</dbReference>
<comment type="subcellular location">
    <subcellularLocation>
        <location evidence="1">Secreted</location>
    </subcellularLocation>
</comment>
<keyword evidence="3" id="KW-0964">Secreted</keyword>
<keyword evidence="4" id="KW-1015">Disulfide bond</keyword>
<reference evidence="5 6" key="1">
    <citation type="submission" date="2019-01" db="EMBL/GenBank/DDBJ databases">
        <title>A draft genome assembly of the solar-powered sea slug Elysia chlorotica.</title>
        <authorList>
            <person name="Cai H."/>
            <person name="Li Q."/>
            <person name="Fang X."/>
            <person name="Li J."/>
            <person name="Curtis N.E."/>
            <person name="Altenburger A."/>
            <person name="Shibata T."/>
            <person name="Feng M."/>
            <person name="Maeda T."/>
            <person name="Schwartz J.A."/>
            <person name="Shigenobu S."/>
            <person name="Lundholm N."/>
            <person name="Nishiyama T."/>
            <person name="Yang H."/>
            <person name="Hasebe M."/>
            <person name="Li S."/>
            <person name="Pierce S.K."/>
            <person name="Wang J."/>
        </authorList>
    </citation>
    <scope>NUCLEOTIDE SEQUENCE [LARGE SCALE GENOMIC DNA]</scope>
    <source>
        <strain evidence="5">EC2010</strain>
        <tissue evidence="5">Whole organism of an adult</tissue>
    </source>
</reference>
<dbReference type="GO" id="GO:0005615">
    <property type="term" value="C:extracellular space"/>
    <property type="evidence" value="ECO:0007669"/>
    <property type="project" value="TreeGrafter"/>
</dbReference>
<gene>
    <name evidence="5" type="ORF">EGW08_006056</name>
</gene>
<dbReference type="PANTHER" id="PTHR15040">
    <property type="entry name" value="DERMATOPONTIN-RELATED"/>
    <property type="match status" value="1"/>
</dbReference>
<dbReference type="PANTHER" id="PTHR15040:SF1">
    <property type="entry name" value="DERMATOPONTIN-LIKE ISOFORM X1"/>
    <property type="match status" value="1"/>
</dbReference>
<dbReference type="OrthoDB" id="5975249at2759"/>
<sequence>MNAFSEDLHYLTPFEWVITGVSSTFDSRLEDRRFKFRVCQLQFGYMFGRSETTAYLNDYDARLDYTVPEGKVLTGWKSVHDNYREDRRHKMVVSDLIQFI</sequence>
<comment type="similarity">
    <text evidence="2">Belongs to the dermatopontin family.</text>
</comment>
<accession>A0A433TXC2</accession>
<dbReference type="Proteomes" id="UP000271974">
    <property type="component" value="Unassembled WGS sequence"/>
</dbReference>
<dbReference type="EMBL" id="RQTK01000148">
    <property type="protein sequence ID" value="RUS86162.1"/>
    <property type="molecule type" value="Genomic_DNA"/>
</dbReference>
<dbReference type="Pfam" id="PF14704">
    <property type="entry name" value="DERM"/>
    <property type="match status" value="1"/>
</dbReference>
<name>A0A433TXC2_ELYCH</name>
<organism evidence="5 6">
    <name type="scientific">Elysia chlorotica</name>
    <name type="common">Eastern emerald elysia</name>
    <name type="synonym">Sea slug</name>
    <dbReference type="NCBI Taxonomy" id="188477"/>
    <lineage>
        <taxon>Eukaryota</taxon>
        <taxon>Metazoa</taxon>
        <taxon>Spiralia</taxon>
        <taxon>Lophotrochozoa</taxon>
        <taxon>Mollusca</taxon>
        <taxon>Gastropoda</taxon>
        <taxon>Heterobranchia</taxon>
        <taxon>Euthyneura</taxon>
        <taxon>Panpulmonata</taxon>
        <taxon>Sacoglossa</taxon>
        <taxon>Placobranchoidea</taxon>
        <taxon>Plakobranchidae</taxon>
        <taxon>Elysia</taxon>
    </lineage>
</organism>
<proteinExistence type="inferred from homology"/>
<keyword evidence="6" id="KW-1185">Reference proteome</keyword>
<evidence type="ECO:0000313" key="5">
    <source>
        <dbReference type="EMBL" id="RUS86162.1"/>
    </source>
</evidence>